<dbReference type="KEGG" id="slom:PXH66_06210"/>
<sequence length="292" mass="32829">MTINGFVVDDAVVPPEHLVRAAPAKDSIAALDRTSWVTPEEATIMLDDDYVLSVTIGAETRAYPLRIMVWHEIVNDLFGERPITVTYSALSGSGVVFDPGVNPDGTRRMFGVSGLLYNSCLLMYDRATESLWSQLRMTGVTGATGDEELVSLPSRRMKWAAWKKLFPTGKVLSTDTGHDADYAGDWPYGDYEETKATIFPFDINRDEFGTKERMIAMKEGWAARSWPLETIRKKKQLYDAIGARPINVVYDETTDDVVVTDIMTGEPLPTVSVYWFAWQAFYPETSVWMPLR</sequence>
<organism evidence="1 2">
    <name type="scientific">Synoicihabitans lomoniglobus</name>
    <dbReference type="NCBI Taxonomy" id="2909285"/>
    <lineage>
        <taxon>Bacteria</taxon>
        <taxon>Pseudomonadati</taxon>
        <taxon>Verrucomicrobiota</taxon>
        <taxon>Opitutia</taxon>
        <taxon>Opitutales</taxon>
        <taxon>Opitutaceae</taxon>
        <taxon>Synoicihabitans</taxon>
    </lineage>
</organism>
<evidence type="ECO:0000313" key="2">
    <source>
        <dbReference type="Proteomes" id="UP001218638"/>
    </source>
</evidence>
<protein>
    <submittedName>
        <fullName evidence="1">DUF3179 domain-containing (Seleno)protein</fullName>
    </submittedName>
</protein>
<name>A0AAF0CQZ4_9BACT</name>
<evidence type="ECO:0000313" key="1">
    <source>
        <dbReference type="EMBL" id="WED66439.1"/>
    </source>
</evidence>
<accession>A0AAF0CQZ4</accession>
<reference evidence="1" key="1">
    <citation type="submission" date="2023-03" db="EMBL/GenBank/DDBJ databases">
        <title>Lomoglobus Profundus gen. nov., sp. nov., a novel member of the phylum Verrucomicrobia, isolated from deep-marine sediment of South China Sea.</title>
        <authorList>
            <person name="Ahmad T."/>
            <person name="Ishaq S.E."/>
            <person name="Wang F."/>
        </authorList>
    </citation>
    <scope>NUCLEOTIDE SEQUENCE</scope>
    <source>
        <strain evidence="1">LMO-M01</strain>
    </source>
</reference>
<dbReference type="InterPro" id="IPR021516">
    <property type="entry name" value="DUF3179"/>
</dbReference>
<dbReference type="AlphaFoldDB" id="A0AAF0CQZ4"/>
<dbReference type="RefSeq" id="WP_330927725.1">
    <property type="nucleotide sequence ID" value="NZ_CP119075.1"/>
</dbReference>
<dbReference type="Proteomes" id="UP001218638">
    <property type="component" value="Chromosome"/>
</dbReference>
<proteinExistence type="predicted"/>
<dbReference type="Pfam" id="PF11376">
    <property type="entry name" value="DUF3179"/>
    <property type="match status" value="1"/>
</dbReference>
<keyword evidence="2" id="KW-1185">Reference proteome</keyword>
<gene>
    <name evidence="1" type="ORF">PXH66_06210</name>
</gene>
<dbReference type="EMBL" id="CP119075">
    <property type="protein sequence ID" value="WED66439.1"/>
    <property type="molecule type" value="Genomic_DNA"/>
</dbReference>